<organism evidence="2 3">
    <name type="scientific">Haloquadratum walsbyi (strain DSM 16790 / HBSQ001)</name>
    <dbReference type="NCBI Taxonomy" id="362976"/>
    <lineage>
        <taxon>Archaea</taxon>
        <taxon>Methanobacteriati</taxon>
        <taxon>Methanobacteriota</taxon>
        <taxon>Stenosarchaea group</taxon>
        <taxon>Halobacteria</taxon>
        <taxon>Halobacteriales</taxon>
        <taxon>Haloferacaceae</taxon>
        <taxon>Haloquadratum</taxon>
    </lineage>
</organism>
<dbReference type="EMBL" id="AM180088">
    <property type="protein sequence ID" value="CAJ52909.1"/>
    <property type="molecule type" value="Genomic_DNA"/>
</dbReference>
<gene>
    <name evidence="2" type="ordered locus">HQ_2802A</name>
</gene>
<dbReference type="GeneID" id="4193136"/>
<reference evidence="2 3" key="1">
    <citation type="journal article" date="2006" name="BMC Genomics">
        <title>The genome of the square archaeon Haloquadratum walsbyi: life at the limits of water activity.</title>
        <authorList>
            <person name="Bolhuis H.H."/>
            <person name="Palm P.P."/>
            <person name="Wende A.W."/>
            <person name="Falb M.M."/>
            <person name="Rampp M.M."/>
            <person name="Rodriguez-Valera F.F."/>
            <person name="Pfeiffer F.F."/>
            <person name="Oesterhelt D.D."/>
        </authorList>
    </citation>
    <scope>NUCLEOTIDE SEQUENCE [LARGE SCALE GENOMIC DNA]</scope>
    <source>
        <strain evidence="3">DSM 16790 / HBSQ001</strain>
    </source>
</reference>
<keyword evidence="3" id="KW-1185">Reference proteome</keyword>
<feature type="region of interest" description="Disordered" evidence="1">
    <location>
        <begin position="1"/>
        <end position="20"/>
    </location>
</feature>
<protein>
    <submittedName>
        <fullName evidence="2">Uncharacterized protein</fullName>
    </submittedName>
</protein>
<name>Q18GI9_HALWD</name>
<dbReference type="HOGENOM" id="CLU_671948_0_0_2"/>
<dbReference type="AlphaFoldDB" id="Q18GI9"/>
<feature type="compositionally biased region" description="Acidic residues" evidence="1">
    <location>
        <begin position="1"/>
        <end position="13"/>
    </location>
</feature>
<evidence type="ECO:0000313" key="3">
    <source>
        <dbReference type="Proteomes" id="UP000001975"/>
    </source>
</evidence>
<dbReference type="Proteomes" id="UP000001975">
    <property type="component" value="Chromosome"/>
</dbReference>
<dbReference type="eggNOG" id="arCOG08922">
    <property type="taxonomic scope" value="Archaea"/>
</dbReference>
<evidence type="ECO:0000256" key="1">
    <source>
        <dbReference type="SAM" id="MobiDB-lite"/>
    </source>
</evidence>
<sequence>MTGIEQDGDETDTIEQMHPDRVGHILSAGEKKPVRVYLEDGEITVPIKPVKERRGPETVTVPCACFDAIVDMVDIADAGETIYARFHLPESEWCRLGLHKHWEEDNAEDWRCERIIEVWLSRFKNASSGEYDSDRYSSPVPSDSPTVTIYEEHDFEINSPPAPFDRPDLEFDVATAESVSNYHNARTCHTLGSVKTVELLDSIDEWPEKRDVSPPNGRYKIPSKHPQVDFDGVDPLPIDRNILAAVHAINRHAKRLNEEADRAYKIGEGAEAKVKSTQKKALYDAKTIAVHRLTKSAPDAVDLRLHGLYEDVEMYCFRFSTDYSFHQPRDAVDDELLDAVGWNIYNEEAREIDFQPSTDVSNLQLSLSEALGVLSSHGIDANDHLQTEVVEDYTFGYRISTIFRIDDDDSRV</sequence>
<proteinExistence type="predicted"/>
<accession>Q18GI9</accession>
<dbReference type="KEGG" id="hwa:HQ_2802A"/>
<dbReference type="RefSeq" id="WP_011572022.1">
    <property type="nucleotide sequence ID" value="NC_008212.1"/>
</dbReference>
<evidence type="ECO:0000313" key="2">
    <source>
        <dbReference type="EMBL" id="CAJ52909.1"/>
    </source>
</evidence>